<evidence type="ECO:0000256" key="4">
    <source>
        <dbReference type="ARBA" id="ARBA00022679"/>
    </source>
</evidence>
<accession>A0A1F5G7G5</accession>
<feature type="site" description="Interaction with substrate tRNA" evidence="10">
    <location>
        <position position="109"/>
    </location>
</feature>
<dbReference type="Proteomes" id="UP000177369">
    <property type="component" value="Unassembled WGS sequence"/>
</dbReference>
<feature type="site" description="Interaction with substrate tRNA" evidence="10">
    <location>
        <position position="132"/>
    </location>
</feature>
<dbReference type="InterPro" id="IPR039657">
    <property type="entry name" value="Dimethylallyltransferase"/>
</dbReference>
<keyword evidence="4 10" id="KW-0808">Transferase</keyword>
<evidence type="ECO:0000256" key="6">
    <source>
        <dbReference type="ARBA" id="ARBA00022741"/>
    </source>
</evidence>
<organism evidence="14 15">
    <name type="scientific">Candidatus Curtissbacteria bacterium RIFCSPHIGHO2_02_FULL_40_16b</name>
    <dbReference type="NCBI Taxonomy" id="1797714"/>
    <lineage>
        <taxon>Bacteria</taxon>
        <taxon>Candidatus Curtissiibacteriota</taxon>
    </lineage>
</organism>
<reference evidence="14 15" key="1">
    <citation type="journal article" date="2016" name="Nat. Commun.">
        <title>Thousands of microbial genomes shed light on interconnected biogeochemical processes in an aquifer system.</title>
        <authorList>
            <person name="Anantharaman K."/>
            <person name="Brown C.T."/>
            <person name="Hug L.A."/>
            <person name="Sharon I."/>
            <person name="Castelle C.J."/>
            <person name="Probst A.J."/>
            <person name="Thomas B.C."/>
            <person name="Singh A."/>
            <person name="Wilkins M.J."/>
            <person name="Karaoz U."/>
            <person name="Brodie E.L."/>
            <person name="Williams K.H."/>
            <person name="Hubbard S.S."/>
            <person name="Banfield J.F."/>
        </authorList>
    </citation>
    <scope>NUCLEOTIDE SEQUENCE [LARGE SCALE GENOMIC DNA]</scope>
</reference>
<keyword evidence="6 10" id="KW-0547">Nucleotide-binding</keyword>
<feature type="binding site" evidence="10">
    <location>
        <begin position="10"/>
        <end position="15"/>
    </location>
    <ligand>
        <name>substrate</name>
    </ligand>
</feature>
<dbReference type="Gene3D" id="1.10.20.140">
    <property type="match status" value="1"/>
</dbReference>
<comment type="caution">
    <text evidence="10">Lacks conserved residue(s) required for the propagation of feature annotation.</text>
</comment>
<dbReference type="EC" id="2.5.1.75" evidence="10"/>
<comment type="similarity">
    <text evidence="3 10 13">Belongs to the IPP transferase family.</text>
</comment>
<dbReference type="InterPro" id="IPR027417">
    <property type="entry name" value="P-loop_NTPase"/>
</dbReference>
<evidence type="ECO:0000313" key="14">
    <source>
        <dbReference type="EMBL" id="OGD87791.1"/>
    </source>
</evidence>
<evidence type="ECO:0000256" key="2">
    <source>
        <dbReference type="ARBA" id="ARBA00003213"/>
    </source>
</evidence>
<comment type="function">
    <text evidence="2 10 12">Catalyzes the transfer of a dimethylallyl group onto the adenine at position 37 in tRNAs that read codons beginning with uridine, leading to the formation of N6-(dimethylallyl)adenosine (i(6)A).</text>
</comment>
<dbReference type="AlphaFoldDB" id="A0A1F5G7G5"/>
<proteinExistence type="inferred from homology"/>
<dbReference type="GO" id="GO:0052381">
    <property type="term" value="F:tRNA dimethylallyltransferase activity"/>
    <property type="evidence" value="ECO:0007669"/>
    <property type="project" value="UniProtKB-UniRule"/>
</dbReference>
<dbReference type="EMBL" id="MFBD01000043">
    <property type="protein sequence ID" value="OGD87791.1"/>
    <property type="molecule type" value="Genomic_DNA"/>
</dbReference>
<evidence type="ECO:0000256" key="7">
    <source>
        <dbReference type="ARBA" id="ARBA00022840"/>
    </source>
</evidence>
<name>A0A1F5G7G5_9BACT</name>
<dbReference type="NCBIfam" id="TIGR00174">
    <property type="entry name" value="miaA"/>
    <property type="match status" value="1"/>
</dbReference>
<comment type="caution">
    <text evidence="14">The sequence shown here is derived from an EMBL/GenBank/DDBJ whole genome shotgun (WGS) entry which is preliminary data.</text>
</comment>
<keyword evidence="7 10" id="KW-0067">ATP-binding</keyword>
<dbReference type="Pfam" id="PF01715">
    <property type="entry name" value="IPPT"/>
    <property type="match status" value="1"/>
</dbReference>
<evidence type="ECO:0000313" key="15">
    <source>
        <dbReference type="Proteomes" id="UP000177369"/>
    </source>
</evidence>
<evidence type="ECO:0000256" key="1">
    <source>
        <dbReference type="ARBA" id="ARBA00001946"/>
    </source>
</evidence>
<evidence type="ECO:0000256" key="12">
    <source>
        <dbReference type="RuleBase" id="RU003784"/>
    </source>
</evidence>
<dbReference type="STRING" id="1797714.A3D04_02365"/>
<sequence>MKVLIIYGPTVSGKTDLALQLARKFQGELISADSRQVYKRLDIGTGKVGFDSKVEKHRNYWTVDGVKIYGFDLANPGRQFTAADFIKFASTSLIRIDAVNKLPIIVGGTGFYIKALIDGIDTLGIPQDEKLRKKLEKLSTLDLYQKLLKLEQSRAKKMNRSDSQNPRRLIRAIEVASSKLTIPPSHYPTIPPSNRLLISLTAPNDFLYKRADRWLDIRLKKGMIEEVKNLRSRVSDSWLINLGLEYRWLTKYLKGELTKSNAIDRLKGDIHSLIRRQKTYFNQLEKINLFDISNEGWRKQLEKKVHTWYNQ</sequence>
<evidence type="ECO:0000256" key="13">
    <source>
        <dbReference type="RuleBase" id="RU003785"/>
    </source>
</evidence>
<evidence type="ECO:0000256" key="10">
    <source>
        <dbReference type="HAMAP-Rule" id="MF_00185"/>
    </source>
</evidence>
<dbReference type="PANTHER" id="PTHR11088:SF60">
    <property type="entry name" value="TRNA DIMETHYLALLYLTRANSFERASE"/>
    <property type="match status" value="1"/>
</dbReference>
<feature type="region of interest" description="Interaction with substrate tRNA" evidence="10">
    <location>
        <begin position="33"/>
        <end position="36"/>
    </location>
</feature>
<comment type="subunit">
    <text evidence="10">Monomer.</text>
</comment>
<comment type="catalytic activity">
    <reaction evidence="9 10 11">
        <text>adenosine(37) in tRNA + dimethylallyl diphosphate = N(6)-dimethylallyladenosine(37) in tRNA + diphosphate</text>
        <dbReference type="Rhea" id="RHEA:26482"/>
        <dbReference type="Rhea" id="RHEA-COMP:10162"/>
        <dbReference type="Rhea" id="RHEA-COMP:10375"/>
        <dbReference type="ChEBI" id="CHEBI:33019"/>
        <dbReference type="ChEBI" id="CHEBI:57623"/>
        <dbReference type="ChEBI" id="CHEBI:74411"/>
        <dbReference type="ChEBI" id="CHEBI:74415"/>
        <dbReference type="EC" id="2.5.1.75"/>
    </reaction>
</comment>
<evidence type="ECO:0000256" key="3">
    <source>
        <dbReference type="ARBA" id="ARBA00005842"/>
    </source>
</evidence>
<protein>
    <recommendedName>
        <fullName evidence="10">tRNA dimethylallyltransferase</fullName>
        <ecNumber evidence="10">2.5.1.75</ecNumber>
    </recommendedName>
    <alternativeName>
        <fullName evidence="10">Dimethylallyl diphosphate:tRNA dimethylallyltransferase</fullName>
        <shortName evidence="10">DMAPP:tRNA dimethylallyltransferase</shortName>
        <shortName evidence="10">DMATase</shortName>
    </alternativeName>
    <alternativeName>
        <fullName evidence="10">Isopentenyl-diphosphate:tRNA isopentenyltransferase</fullName>
        <shortName evidence="10">IPP transferase</shortName>
        <shortName evidence="10">IPPT</shortName>
        <shortName evidence="10">IPTase</shortName>
    </alternativeName>
</protein>
<comment type="cofactor">
    <cofactor evidence="1 10">
        <name>Mg(2+)</name>
        <dbReference type="ChEBI" id="CHEBI:18420"/>
    </cofactor>
</comment>
<dbReference type="GO" id="GO:0006400">
    <property type="term" value="P:tRNA modification"/>
    <property type="evidence" value="ECO:0007669"/>
    <property type="project" value="TreeGrafter"/>
</dbReference>
<gene>
    <name evidence="10" type="primary">miaA</name>
    <name evidence="14" type="ORF">A3D04_02365</name>
</gene>
<dbReference type="HAMAP" id="MF_00185">
    <property type="entry name" value="IPP_trans"/>
    <property type="match status" value="1"/>
</dbReference>
<evidence type="ECO:0000256" key="9">
    <source>
        <dbReference type="ARBA" id="ARBA00049563"/>
    </source>
</evidence>
<dbReference type="PANTHER" id="PTHR11088">
    <property type="entry name" value="TRNA DIMETHYLALLYLTRANSFERASE"/>
    <property type="match status" value="1"/>
</dbReference>
<feature type="binding site" evidence="10">
    <location>
        <begin position="8"/>
        <end position="15"/>
    </location>
    <ligand>
        <name>ATP</name>
        <dbReference type="ChEBI" id="CHEBI:30616"/>
    </ligand>
</feature>
<dbReference type="GO" id="GO:0005524">
    <property type="term" value="F:ATP binding"/>
    <property type="evidence" value="ECO:0007669"/>
    <property type="project" value="UniProtKB-UniRule"/>
</dbReference>
<keyword evidence="8 10" id="KW-0460">Magnesium</keyword>
<dbReference type="SUPFAM" id="SSF52540">
    <property type="entry name" value="P-loop containing nucleoside triphosphate hydrolases"/>
    <property type="match status" value="1"/>
</dbReference>
<dbReference type="Gene3D" id="3.40.50.300">
    <property type="entry name" value="P-loop containing nucleotide triphosphate hydrolases"/>
    <property type="match status" value="1"/>
</dbReference>
<evidence type="ECO:0000256" key="8">
    <source>
        <dbReference type="ARBA" id="ARBA00022842"/>
    </source>
</evidence>
<evidence type="ECO:0000256" key="5">
    <source>
        <dbReference type="ARBA" id="ARBA00022694"/>
    </source>
</evidence>
<dbReference type="InterPro" id="IPR018022">
    <property type="entry name" value="IPT"/>
</dbReference>
<evidence type="ECO:0000256" key="11">
    <source>
        <dbReference type="RuleBase" id="RU003783"/>
    </source>
</evidence>
<keyword evidence="5 10" id="KW-0819">tRNA processing</keyword>